<keyword evidence="1" id="KW-0175">Coiled coil</keyword>
<dbReference type="Proteomes" id="UP000182788">
    <property type="component" value="Unassembled WGS sequence"/>
</dbReference>
<evidence type="ECO:0000256" key="1">
    <source>
        <dbReference type="SAM" id="Coils"/>
    </source>
</evidence>
<dbReference type="EMBL" id="MAOI01000139">
    <property type="protein sequence ID" value="OJD72193.1"/>
    <property type="molecule type" value="Genomic_DNA"/>
</dbReference>
<dbReference type="RefSeq" id="WP_071721305.1">
    <property type="nucleotide sequence ID" value="NZ_CBCSHB010000018.1"/>
</dbReference>
<proteinExistence type="predicted"/>
<reference evidence="2 3" key="1">
    <citation type="submission" date="2016-06" db="EMBL/GenBank/DDBJ databases">
        <title>First insights into the genetic diversity and population structure of in the Bacillus cereus group bacteria from diverse marine environments.</title>
        <authorList>
            <person name="Liu Y."/>
            <person name="Lai Q."/>
            <person name="Shao Z."/>
        </authorList>
    </citation>
    <scope>NUCLEOTIDE SEQUENCE [LARGE SCALE GENOMIC DNA]</scope>
    <source>
        <strain evidence="2 3">NH24A2</strain>
    </source>
</reference>
<organism evidence="2 3">
    <name type="scientific">Bacillus paramycoides</name>
    <dbReference type="NCBI Taxonomy" id="2026194"/>
    <lineage>
        <taxon>Bacteria</taxon>
        <taxon>Bacillati</taxon>
        <taxon>Bacillota</taxon>
        <taxon>Bacilli</taxon>
        <taxon>Bacillales</taxon>
        <taxon>Bacillaceae</taxon>
        <taxon>Bacillus</taxon>
        <taxon>Bacillus cereus group</taxon>
    </lineage>
</organism>
<accession>A0A1J9U298</accession>
<gene>
    <name evidence="2" type="ORF">BAU28_19295</name>
</gene>
<comment type="caution">
    <text evidence="2">The sequence shown here is derived from an EMBL/GenBank/DDBJ whole genome shotgun (WGS) entry which is preliminary data.</text>
</comment>
<dbReference type="AlphaFoldDB" id="A0A1J9U298"/>
<evidence type="ECO:0000313" key="3">
    <source>
        <dbReference type="Proteomes" id="UP000182788"/>
    </source>
</evidence>
<name>A0A1J9U298_9BACI</name>
<sequence>MEKWPEERIEAYKHYVKTDIEALQGFENRIKTLREELQNLEKHRERKIAEVEKQVTQLYYQGWEMKSSEWVRIKNTQ</sequence>
<evidence type="ECO:0000313" key="2">
    <source>
        <dbReference type="EMBL" id="OJD72193.1"/>
    </source>
</evidence>
<dbReference type="GeneID" id="87595205"/>
<feature type="coiled-coil region" evidence="1">
    <location>
        <begin position="16"/>
        <end position="57"/>
    </location>
</feature>
<protein>
    <submittedName>
        <fullName evidence="2">NADH dehydrogenase</fullName>
    </submittedName>
</protein>